<reference evidence="1 2" key="1">
    <citation type="submission" date="2019-06" db="EMBL/GenBank/DDBJ databases">
        <title>WGS assembly of Gossypium darwinii.</title>
        <authorList>
            <person name="Chen Z.J."/>
            <person name="Sreedasyam A."/>
            <person name="Ando A."/>
            <person name="Song Q."/>
            <person name="De L."/>
            <person name="Hulse-Kemp A."/>
            <person name="Ding M."/>
            <person name="Ye W."/>
            <person name="Kirkbride R."/>
            <person name="Jenkins J."/>
            <person name="Plott C."/>
            <person name="Lovell J."/>
            <person name="Lin Y.-M."/>
            <person name="Vaughn R."/>
            <person name="Liu B."/>
            <person name="Li W."/>
            <person name="Simpson S."/>
            <person name="Scheffler B."/>
            <person name="Saski C."/>
            <person name="Grover C."/>
            <person name="Hu G."/>
            <person name="Conover J."/>
            <person name="Carlson J."/>
            <person name="Shu S."/>
            <person name="Boston L."/>
            <person name="Williams M."/>
            <person name="Peterson D."/>
            <person name="Mcgee K."/>
            <person name="Jones D."/>
            <person name="Wendel J."/>
            <person name="Stelly D."/>
            <person name="Grimwood J."/>
            <person name="Schmutz J."/>
        </authorList>
    </citation>
    <scope>NUCLEOTIDE SEQUENCE [LARGE SCALE GENOMIC DNA]</scope>
    <source>
        <strain evidence="1">1808015.09</strain>
    </source>
</reference>
<proteinExistence type="predicted"/>
<dbReference type="Proteomes" id="UP000323506">
    <property type="component" value="Chromosome D08"/>
</dbReference>
<protein>
    <recommendedName>
        <fullName evidence="3">RNase H type-1 domain-containing protein</fullName>
    </recommendedName>
</protein>
<accession>A0A5D2BQW3</accession>
<name>A0A5D2BQW3_GOSDA</name>
<evidence type="ECO:0000313" key="2">
    <source>
        <dbReference type="Proteomes" id="UP000323506"/>
    </source>
</evidence>
<evidence type="ECO:0000313" key="1">
    <source>
        <dbReference type="EMBL" id="TYG58082.1"/>
    </source>
</evidence>
<gene>
    <name evidence="1" type="ORF">ES288_D08G194300v1</name>
</gene>
<organism evidence="1 2">
    <name type="scientific">Gossypium darwinii</name>
    <name type="common">Darwin's cotton</name>
    <name type="synonym">Gossypium barbadense var. darwinii</name>
    <dbReference type="NCBI Taxonomy" id="34276"/>
    <lineage>
        <taxon>Eukaryota</taxon>
        <taxon>Viridiplantae</taxon>
        <taxon>Streptophyta</taxon>
        <taxon>Embryophyta</taxon>
        <taxon>Tracheophyta</taxon>
        <taxon>Spermatophyta</taxon>
        <taxon>Magnoliopsida</taxon>
        <taxon>eudicotyledons</taxon>
        <taxon>Gunneridae</taxon>
        <taxon>Pentapetalae</taxon>
        <taxon>rosids</taxon>
        <taxon>malvids</taxon>
        <taxon>Malvales</taxon>
        <taxon>Malvaceae</taxon>
        <taxon>Malvoideae</taxon>
        <taxon>Gossypium</taxon>
    </lineage>
</organism>
<sequence>MYCFGVVVQTDSVKNFIASMLSISDIRQRDLILVVLWKNNDHPPSKIVEFTVTVTVIEEGKVCSVITIEPQVEWWRALGPSHVKINADAAWDASTRTTGLGCIARDEDNMVLGKMAMKAFYSFDSTWAEARMTALRASSSLLLKSAFEKFPCSVLLSKSAFEK</sequence>
<keyword evidence="2" id="KW-1185">Reference proteome</keyword>
<evidence type="ECO:0008006" key="3">
    <source>
        <dbReference type="Google" id="ProtNLM"/>
    </source>
</evidence>
<dbReference type="AlphaFoldDB" id="A0A5D2BQW3"/>
<dbReference type="EMBL" id="CM017708">
    <property type="protein sequence ID" value="TYG58082.1"/>
    <property type="molecule type" value="Genomic_DNA"/>
</dbReference>